<dbReference type="AlphaFoldDB" id="A0A5S9F6X5"/>
<name>A0A5S9F6X5_UABAM</name>
<evidence type="ECO:0000313" key="2">
    <source>
        <dbReference type="Proteomes" id="UP000326354"/>
    </source>
</evidence>
<evidence type="ECO:0000313" key="1">
    <source>
        <dbReference type="EMBL" id="BBM88112.1"/>
    </source>
</evidence>
<dbReference type="EMBL" id="AP019860">
    <property type="protein sequence ID" value="BBM88112.1"/>
    <property type="molecule type" value="Genomic_DNA"/>
</dbReference>
<reference evidence="1 2" key="1">
    <citation type="submission" date="2019-08" db="EMBL/GenBank/DDBJ databases">
        <title>Complete genome sequence of Candidatus Uab amorphum.</title>
        <authorList>
            <person name="Shiratori T."/>
            <person name="Suzuki S."/>
            <person name="Kakizawa Y."/>
            <person name="Ishida K."/>
        </authorList>
    </citation>
    <scope>NUCLEOTIDE SEQUENCE [LARGE SCALE GENOMIC DNA]</scope>
    <source>
        <strain evidence="1 2">SRT547</strain>
    </source>
</reference>
<organism evidence="1 2">
    <name type="scientific">Uabimicrobium amorphum</name>
    <dbReference type="NCBI Taxonomy" id="2596890"/>
    <lineage>
        <taxon>Bacteria</taxon>
        <taxon>Pseudomonadati</taxon>
        <taxon>Planctomycetota</taxon>
        <taxon>Candidatus Uabimicrobiia</taxon>
        <taxon>Candidatus Uabimicrobiales</taxon>
        <taxon>Candidatus Uabimicrobiaceae</taxon>
        <taxon>Candidatus Uabimicrobium</taxon>
    </lineage>
</organism>
<accession>A0A5S9F6X5</accession>
<keyword evidence="2" id="KW-1185">Reference proteome</keyword>
<dbReference type="RefSeq" id="WP_151972302.1">
    <property type="nucleotide sequence ID" value="NZ_AP019860.1"/>
</dbReference>
<gene>
    <name evidence="1" type="ORF">UABAM_06528</name>
</gene>
<sequence length="257" mass="30131">MTAKKNALMQLQRVLQTNIQQKEFRQLTVRLESKGRVKNVPLFKWMEKKATTHVATWPEWAALIDKQPKKSALKRYEKQQSKPVAITPGVFHMQHKKTLKSLHKDMQTYLQKSIMNSLNKFEQIAAYKEATAKVRKNISIARIEKIPELLPLKDILHPSKYIARDIIEEINERIAQNIKDLQTLPYPYRKDEHLRWNLAMILRVQSLLKTNYIDRLSRIIAAAERNFYHVFCKEIITAEVLPCLVRVISNPNLLAKL</sequence>
<proteinExistence type="predicted"/>
<dbReference type="KEGG" id="uam:UABAM_06528"/>
<protein>
    <submittedName>
        <fullName evidence="1">Uncharacterized protein</fullName>
    </submittedName>
</protein>
<dbReference type="Proteomes" id="UP000326354">
    <property type="component" value="Chromosome"/>
</dbReference>